<comment type="caution">
    <text evidence="1">The sequence shown here is derived from an EMBL/GenBank/DDBJ whole genome shotgun (WGS) entry which is preliminary data.</text>
</comment>
<reference evidence="2" key="1">
    <citation type="journal article" date="2020" name="Nat. Commun.">
        <title>Genome assembly of wild tea tree DASZ reveals pedigree and selection history of tea varieties.</title>
        <authorList>
            <person name="Zhang W."/>
            <person name="Zhang Y."/>
            <person name="Qiu H."/>
            <person name="Guo Y."/>
            <person name="Wan H."/>
            <person name="Zhang X."/>
            <person name="Scossa F."/>
            <person name="Alseekh S."/>
            <person name="Zhang Q."/>
            <person name="Wang P."/>
            <person name="Xu L."/>
            <person name="Schmidt M.H."/>
            <person name="Jia X."/>
            <person name="Li D."/>
            <person name="Zhu A."/>
            <person name="Guo F."/>
            <person name="Chen W."/>
            <person name="Ni D."/>
            <person name="Usadel B."/>
            <person name="Fernie A.R."/>
            <person name="Wen W."/>
        </authorList>
    </citation>
    <scope>NUCLEOTIDE SEQUENCE [LARGE SCALE GENOMIC DNA]</scope>
    <source>
        <strain evidence="2">cv. G240</strain>
    </source>
</reference>
<evidence type="ECO:0000313" key="2">
    <source>
        <dbReference type="Proteomes" id="UP000593564"/>
    </source>
</evidence>
<evidence type="ECO:0000313" key="1">
    <source>
        <dbReference type="EMBL" id="KAF5933303.1"/>
    </source>
</evidence>
<dbReference type="AlphaFoldDB" id="A0A7J7FY23"/>
<organism evidence="1 2">
    <name type="scientific">Camellia sinensis</name>
    <name type="common">Tea plant</name>
    <name type="synonym">Thea sinensis</name>
    <dbReference type="NCBI Taxonomy" id="4442"/>
    <lineage>
        <taxon>Eukaryota</taxon>
        <taxon>Viridiplantae</taxon>
        <taxon>Streptophyta</taxon>
        <taxon>Embryophyta</taxon>
        <taxon>Tracheophyta</taxon>
        <taxon>Spermatophyta</taxon>
        <taxon>Magnoliopsida</taxon>
        <taxon>eudicotyledons</taxon>
        <taxon>Gunneridae</taxon>
        <taxon>Pentapetalae</taxon>
        <taxon>asterids</taxon>
        <taxon>Ericales</taxon>
        <taxon>Theaceae</taxon>
        <taxon>Camellia</taxon>
    </lineage>
</organism>
<reference evidence="1 2" key="2">
    <citation type="submission" date="2020-07" db="EMBL/GenBank/DDBJ databases">
        <title>Genome assembly of wild tea tree DASZ reveals pedigree and selection history of tea varieties.</title>
        <authorList>
            <person name="Zhang W."/>
        </authorList>
    </citation>
    <scope>NUCLEOTIDE SEQUENCE [LARGE SCALE GENOMIC DNA]</scope>
    <source>
        <strain evidence="2">cv. G240</strain>
        <tissue evidence="1">Leaf</tissue>
    </source>
</reference>
<sequence>MTITTKFQDTEKTKMTRTITWTQSDLKCFTAGLQNEVAYVSQRWESSLT</sequence>
<gene>
    <name evidence="1" type="ORF">HYC85_029474</name>
</gene>
<dbReference type="EMBL" id="JACBKZ010000014">
    <property type="protein sequence ID" value="KAF5933303.1"/>
    <property type="molecule type" value="Genomic_DNA"/>
</dbReference>
<protein>
    <submittedName>
        <fullName evidence="1">Uncharacterized protein</fullName>
    </submittedName>
</protein>
<proteinExistence type="predicted"/>
<accession>A0A7J7FY23</accession>
<keyword evidence="2" id="KW-1185">Reference proteome</keyword>
<name>A0A7J7FY23_CAMSI</name>
<dbReference type="Proteomes" id="UP000593564">
    <property type="component" value="Unassembled WGS sequence"/>
</dbReference>